<evidence type="ECO:0000313" key="2">
    <source>
        <dbReference type="EMBL" id="CAK6958904.1"/>
    </source>
</evidence>
<proteinExistence type="predicted"/>
<dbReference type="SMART" id="SM01289">
    <property type="entry name" value="PYRIN"/>
    <property type="match status" value="1"/>
</dbReference>
<gene>
    <name evidence="2" type="ORF">FSCOSCO3_A008672</name>
</gene>
<dbReference type="EMBL" id="CAWUFR010000037">
    <property type="protein sequence ID" value="CAK6958904.1"/>
    <property type="molecule type" value="Genomic_DNA"/>
</dbReference>
<dbReference type="InterPro" id="IPR011029">
    <property type="entry name" value="DEATH-like_dom_sf"/>
</dbReference>
<accession>A0AAV1NJE1</accession>
<dbReference type="Gene3D" id="1.10.533.10">
    <property type="entry name" value="Death Domain, Fas"/>
    <property type="match status" value="1"/>
</dbReference>
<name>A0AAV1NJE1_SCOSC</name>
<dbReference type="Proteomes" id="UP001314229">
    <property type="component" value="Unassembled WGS sequence"/>
</dbReference>
<dbReference type="SUPFAM" id="SSF47986">
    <property type="entry name" value="DEATH domain"/>
    <property type="match status" value="1"/>
</dbReference>
<dbReference type="Pfam" id="PF02758">
    <property type="entry name" value="PYRIN"/>
    <property type="match status" value="1"/>
</dbReference>
<comment type="caution">
    <text evidence="2">The sequence shown here is derived from an EMBL/GenBank/DDBJ whole genome shotgun (WGS) entry which is preliminary data.</text>
</comment>
<sequence>MLSDLKKQDFEKFCHRLLDRREEPRVRRNQVEGKSLLEITDVLVSTFTEQRALDVAVEILKQIGCNQAARELGYSVLSSIANHWTTGMSGYRHYVETKINKKANTSTLHNV</sequence>
<dbReference type="InterPro" id="IPR004020">
    <property type="entry name" value="DAPIN"/>
</dbReference>
<dbReference type="AlphaFoldDB" id="A0AAV1NJE1"/>
<reference evidence="2 3" key="1">
    <citation type="submission" date="2024-01" db="EMBL/GenBank/DDBJ databases">
        <authorList>
            <person name="Alioto T."/>
            <person name="Alioto T."/>
            <person name="Gomez Garrido J."/>
        </authorList>
    </citation>
    <scope>NUCLEOTIDE SEQUENCE [LARGE SCALE GENOMIC DNA]</scope>
</reference>
<evidence type="ECO:0000313" key="3">
    <source>
        <dbReference type="Proteomes" id="UP001314229"/>
    </source>
</evidence>
<evidence type="ECO:0000259" key="1">
    <source>
        <dbReference type="PROSITE" id="PS50824"/>
    </source>
</evidence>
<keyword evidence="3" id="KW-1185">Reference proteome</keyword>
<dbReference type="PROSITE" id="PS50824">
    <property type="entry name" value="DAPIN"/>
    <property type="match status" value="1"/>
</dbReference>
<protein>
    <submittedName>
        <fullName evidence="2">Apoptosis-associated speck-like protein containing a CARD isoform X2</fullName>
    </submittedName>
</protein>
<feature type="domain" description="Pyrin" evidence="1">
    <location>
        <begin position="1"/>
        <end position="78"/>
    </location>
</feature>
<organism evidence="2 3">
    <name type="scientific">Scomber scombrus</name>
    <name type="common">Atlantic mackerel</name>
    <name type="synonym">Scomber vernalis</name>
    <dbReference type="NCBI Taxonomy" id="13677"/>
    <lineage>
        <taxon>Eukaryota</taxon>
        <taxon>Metazoa</taxon>
        <taxon>Chordata</taxon>
        <taxon>Craniata</taxon>
        <taxon>Vertebrata</taxon>
        <taxon>Euteleostomi</taxon>
        <taxon>Actinopterygii</taxon>
        <taxon>Neopterygii</taxon>
        <taxon>Teleostei</taxon>
        <taxon>Neoteleostei</taxon>
        <taxon>Acanthomorphata</taxon>
        <taxon>Pelagiaria</taxon>
        <taxon>Scombriformes</taxon>
        <taxon>Scombridae</taxon>
        <taxon>Scomber</taxon>
    </lineage>
</organism>